<accession>A0AAV7VC85</accession>
<dbReference type="Proteomes" id="UP001066276">
    <property type="component" value="Chromosome 2_1"/>
</dbReference>
<evidence type="ECO:0000313" key="2">
    <source>
        <dbReference type="Proteomes" id="UP001066276"/>
    </source>
</evidence>
<gene>
    <name evidence="1" type="ORF">NDU88_002097</name>
</gene>
<dbReference type="EMBL" id="JANPWB010000003">
    <property type="protein sequence ID" value="KAJ1198254.1"/>
    <property type="molecule type" value="Genomic_DNA"/>
</dbReference>
<proteinExistence type="predicted"/>
<comment type="caution">
    <text evidence="1">The sequence shown here is derived from an EMBL/GenBank/DDBJ whole genome shotgun (WGS) entry which is preliminary data.</text>
</comment>
<name>A0AAV7VC85_PLEWA</name>
<organism evidence="1 2">
    <name type="scientific">Pleurodeles waltl</name>
    <name type="common">Iberian ribbed newt</name>
    <dbReference type="NCBI Taxonomy" id="8319"/>
    <lineage>
        <taxon>Eukaryota</taxon>
        <taxon>Metazoa</taxon>
        <taxon>Chordata</taxon>
        <taxon>Craniata</taxon>
        <taxon>Vertebrata</taxon>
        <taxon>Euteleostomi</taxon>
        <taxon>Amphibia</taxon>
        <taxon>Batrachia</taxon>
        <taxon>Caudata</taxon>
        <taxon>Salamandroidea</taxon>
        <taxon>Salamandridae</taxon>
        <taxon>Pleurodelinae</taxon>
        <taxon>Pleurodeles</taxon>
    </lineage>
</organism>
<keyword evidence="2" id="KW-1185">Reference proteome</keyword>
<protein>
    <submittedName>
        <fullName evidence="1">Uncharacterized protein</fullName>
    </submittedName>
</protein>
<reference evidence="1" key="1">
    <citation type="journal article" date="2022" name="bioRxiv">
        <title>Sequencing and chromosome-scale assembly of the giantPleurodeles waltlgenome.</title>
        <authorList>
            <person name="Brown T."/>
            <person name="Elewa A."/>
            <person name="Iarovenko S."/>
            <person name="Subramanian E."/>
            <person name="Araus A.J."/>
            <person name="Petzold A."/>
            <person name="Susuki M."/>
            <person name="Suzuki K.-i.T."/>
            <person name="Hayashi T."/>
            <person name="Toyoda A."/>
            <person name="Oliveira C."/>
            <person name="Osipova E."/>
            <person name="Leigh N.D."/>
            <person name="Simon A."/>
            <person name="Yun M.H."/>
        </authorList>
    </citation>
    <scope>NUCLEOTIDE SEQUENCE</scope>
    <source>
        <strain evidence="1">20211129_DDA</strain>
        <tissue evidence="1">Liver</tissue>
    </source>
</reference>
<dbReference type="AlphaFoldDB" id="A0AAV7VC85"/>
<evidence type="ECO:0000313" key="1">
    <source>
        <dbReference type="EMBL" id="KAJ1198254.1"/>
    </source>
</evidence>
<sequence>MVTRSRDAEAFNLRVGFKYLQVRPRFIISGSARRGGAPLYKMAATLWLPELTESIILSPPFIFTSMVTRSRDAEAFNLRVGFKYLRVRPRFIISGSARRG</sequence>